<keyword evidence="1" id="KW-0805">Transcription regulation</keyword>
<dbReference type="Gene3D" id="1.10.10.10">
    <property type="entry name" value="Winged helix-like DNA-binding domain superfamily/Winged helix DNA-binding domain"/>
    <property type="match status" value="1"/>
</dbReference>
<dbReference type="PANTHER" id="PTHR33164">
    <property type="entry name" value="TRANSCRIPTIONAL REGULATOR, MARR FAMILY"/>
    <property type="match status" value="1"/>
</dbReference>
<evidence type="ECO:0000256" key="2">
    <source>
        <dbReference type="ARBA" id="ARBA00023125"/>
    </source>
</evidence>
<dbReference type="GO" id="GO:0006950">
    <property type="term" value="P:response to stress"/>
    <property type="evidence" value="ECO:0007669"/>
    <property type="project" value="TreeGrafter"/>
</dbReference>
<dbReference type="InterPro" id="IPR000835">
    <property type="entry name" value="HTH_MarR-typ"/>
</dbReference>
<reference evidence="4" key="1">
    <citation type="journal article" date="2020" name="Antimicrob. Agents Chemother.">
        <title>The novel macrolide resistance genes mef(D), msr(F) and msr(H) are present on resistance islands in Macrococcus canis, Macrococcus caseolyticus and Staphylococcus aureus.</title>
        <authorList>
            <person name="Schwendener S."/>
            <person name="Dona V."/>
            <person name="Perreten V."/>
        </authorList>
    </citation>
    <scope>NUCLEOTIDE SEQUENCE</scope>
    <source>
        <strain evidence="4">Epi0076A</strain>
    </source>
</reference>
<dbReference type="NCBIfam" id="NF010349">
    <property type="entry name" value="PRK13777.1"/>
    <property type="match status" value="1"/>
</dbReference>
<dbReference type="SMART" id="SM00347">
    <property type="entry name" value="HTH_MARR"/>
    <property type="match status" value="1"/>
</dbReference>
<dbReference type="InterPro" id="IPR023187">
    <property type="entry name" value="Tscrpt_reg_MarR-type_CS"/>
</dbReference>
<dbReference type="EMBL" id="CP047363">
    <property type="protein sequence ID" value="QIH78948.1"/>
    <property type="molecule type" value="Genomic_DNA"/>
</dbReference>
<dbReference type="Proteomes" id="UP000501122">
    <property type="component" value="Chromosome"/>
</dbReference>
<evidence type="ECO:0000313" key="5">
    <source>
        <dbReference type="Proteomes" id="UP000501122"/>
    </source>
</evidence>
<evidence type="ECO:0000256" key="3">
    <source>
        <dbReference type="ARBA" id="ARBA00023163"/>
    </source>
</evidence>
<name>A0A6G7ET32_9STAP</name>
<protein>
    <submittedName>
        <fullName evidence="4">HTH-type transcriptional regulator Hpr</fullName>
    </submittedName>
</protein>
<dbReference type="GO" id="GO:0003677">
    <property type="term" value="F:DNA binding"/>
    <property type="evidence" value="ECO:0007669"/>
    <property type="project" value="UniProtKB-KW"/>
</dbReference>
<evidence type="ECO:0000256" key="1">
    <source>
        <dbReference type="ARBA" id="ARBA00023015"/>
    </source>
</evidence>
<evidence type="ECO:0000313" key="4">
    <source>
        <dbReference type="EMBL" id="QIH78948.1"/>
    </source>
</evidence>
<dbReference type="SUPFAM" id="SSF46785">
    <property type="entry name" value="Winged helix' DNA-binding domain"/>
    <property type="match status" value="1"/>
</dbReference>
<dbReference type="PROSITE" id="PS01117">
    <property type="entry name" value="HTH_MARR_1"/>
    <property type="match status" value="1"/>
</dbReference>
<dbReference type="InterPro" id="IPR039422">
    <property type="entry name" value="MarR/SlyA-like"/>
</dbReference>
<dbReference type="InterPro" id="IPR036388">
    <property type="entry name" value="WH-like_DNA-bd_sf"/>
</dbReference>
<dbReference type="InterPro" id="IPR036390">
    <property type="entry name" value="WH_DNA-bd_sf"/>
</dbReference>
<accession>A0A6G7ET32</accession>
<keyword evidence="3" id="KW-0804">Transcription</keyword>
<dbReference type="GO" id="GO:0003700">
    <property type="term" value="F:DNA-binding transcription factor activity"/>
    <property type="evidence" value="ECO:0007669"/>
    <property type="project" value="InterPro"/>
</dbReference>
<sequence>MMLSSYFFYITISILLNDNYYMRCMNILEGGTDMKREREKEIIDKMLFTHKVSQLSKALWKTVEKDWQNWIKPYDLNINEHHILVIIRNLEKATISEVSQYGVMHVSTVFNFAKNLEKRGYLTMPKSKFDKRNTYLELTEKGKEVLYETYKGYKESDDRIYDAANNYQELMFDLPAFTELKFIVAQIYGSDFITHLEKSHDDLLKILLDENNEDNA</sequence>
<dbReference type="AlphaFoldDB" id="A0A6G7ET32"/>
<dbReference type="PANTHER" id="PTHR33164:SF58">
    <property type="entry name" value="DNA-BINDING TRANSCRIPTIONAL REPRESSOR SCOC"/>
    <property type="match status" value="1"/>
</dbReference>
<organism evidence="4 5">
    <name type="scientific">Macrococcoides canis</name>
    <dbReference type="NCBI Taxonomy" id="1855823"/>
    <lineage>
        <taxon>Bacteria</taxon>
        <taxon>Bacillati</taxon>
        <taxon>Bacillota</taxon>
        <taxon>Bacilli</taxon>
        <taxon>Bacillales</taxon>
        <taxon>Staphylococcaceae</taxon>
        <taxon>Macrococcoides</taxon>
    </lineage>
</organism>
<dbReference type="Pfam" id="PF01047">
    <property type="entry name" value="MarR"/>
    <property type="match status" value="1"/>
</dbReference>
<dbReference type="PROSITE" id="PS50995">
    <property type="entry name" value="HTH_MARR_2"/>
    <property type="match status" value="1"/>
</dbReference>
<proteinExistence type="predicted"/>
<keyword evidence="2" id="KW-0238">DNA-binding</keyword>
<gene>
    <name evidence="4" type="ORF">GTN30_09730</name>
</gene>